<protein>
    <submittedName>
        <fullName evidence="2">M50 family metallopeptidase</fullName>
    </submittedName>
</protein>
<organism evidence="2 3">
    <name type="scientific">Paenibacillus enshidis</name>
    <dbReference type="NCBI Taxonomy" id="1458439"/>
    <lineage>
        <taxon>Bacteria</taxon>
        <taxon>Bacillati</taxon>
        <taxon>Bacillota</taxon>
        <taxon>Bacilli</taxon>
        <taxon>Bacillales</taxon>
        <taxon>Paenibacillaceae</taxon>
        <taxon>Paenibacillus</taxon>
    </lineage>
</organism>
<proteinExistence type="predicted"/>
<dbReference type="EMBL" id="JBHHMI010000009">
    <property type="protein sequence ID" value="MFB5267544.1"/>
    <property type="molecule type" value="Genomic_DNA"/>
</dbReference>
<dbReference type="Gene3D" id="1.20.58.390">
    <property type="entry name" value="Neurotransmitter-gated ion-channel transmembrane domain"/>
    <property type="match status" value="1"/>
</dbReference>
<name>A0ABV5AUI2_9BACL</name>
<evidence type="ECO:0000313" key="2">
    <source>
        <dbReference type="EMBL" id="MFB5267544.1"/>
    </source>
</evidence>
<keyword evidence="1" id="KW-0472">Membrane</keyword>
<reference evidence="2 3" key="1">
    <citation type="submission" date="2024-09" db="EMBL/GenBank/DDBJ databases">
        <title>Paenibacillus zeirhizospherea sp. nov., isolated from surface of the maize (Zea mays) roots in a horticulture field, Hungary.</title>
        <authorList>
            <person name="Marton D."/>
            <person name="Farkas M."/>
            <person name="Bedics A."/>
            <person name="Toth E."/>
            <person name="Tancsics A."/>
            <person name="Boka K."/>
            <person name="Maroti G."/>
            <person name="Kriszt B."/>
            <person name="Cserhati M."/>
        </authorList>
    </citation>
    <scope>NUCLEOTIDE SEQUENCE [LARGE SCALE GENOMIC DNA]</scope>
    <source>
        <strain evidence="2 3">KCTC 33519</strain>
    </source>
</reference>
<dbReference type="RefSeq" id="WP_375355550.1">
    <property type="nucleotide sequence ID" value="NZ_JBHHMI010000009.1"/>
</dbReference>
<evidence type="ECO:0000313" key="3">
    <source>
        <dbReference type="Proteomes" id="UP001580346"/>
    </source>
</evidence>
<feature type="transmembrane region" description="Helical" evidence="1">
    <location>
        <begin position="125"/>
        <end position="142"/>
    </location>
</feature>
<comment type="caution">
    <text evidence="2">The sequence shown here is derived from an EMBL/GenBank/DDBJ whole genome shotgun (WGS) entry which is preliminary data.</text>
</comment>
<keyword evidence="1" id="KW-0812">Transmembrane</keyword>
<evidence type="ECO:0000256" key="1">
    <source>
        <dbReference type="SAM" id="Phobius"/>
    </source>
</evidence>
<dbReference type="PANTHER" id="PTHR33979:SF2">
    <property type="entry name" value="PEPTIDASE M50B-LIKE-DOMAIN-CONTAINING PROTEIN"/>
    <property type="match status" value="1"/>
</dbReference>
<dbReference type="Pfam" id="PF13398">
    <property type="entry name" value="Peptidase_M50B"/>
    <property type="match status" value="1"/>
</dbReference>
<feature type="transmembrane region" description="Helical" evidence="1">
    <location>
        <begin position="74"/>
        <end position="95"/>
    </location>
</feature>
<dbReference type="InterPro" id="IPR049500">
    <property type="entry name" value="Peptidase_M50B-like"/>
</dbReference>
<dbReference type="PANTHER" id="PTHR33979">
    <property type="entry name" value="OS02G0221600 PROTEIN"/>
    <property type="match status" value="1"/>
</dbReference>
<accession>A0ABV5AUI2</accession>
<dbReference type="InterPro" id="IPR038050">
    <property type="entry name" value="Neuro_actylchol_rec"/>
</dbReference>
<keyword evidence="1" id="KW-1133">Transmembrane helix</keyword>
<keyword evidence="3" id="KW-1185">Reference proteome</keyword>
<dbReference type="Proteomes" id="UP001580346">
    <property type="component" value="Unassembled WGS sequence"/>
</dbReference>
<gene>
    <name evidence="2" type="ORF">ACE41H_12235</name>
</gene>
<sequence length="239" mass="26344">MTKWLKTLLLLAGAALLTRFIPFSHIFRTLDTMIHEFAHAVVTLMMSGQVQRIDLNADHSGVTYTLMISQSSSILASLAGYTGASLFAVLMFYLHARQLHKWGLGIITLIAAVMILLYVHEGYGLLWLAGFIVLNTVIMLAGGRTITKLYYLLLAFITLEESVAGTIIILTASLLSPSQAGDAANLAAWTHVPAWIWSVLFLLFSLFCARAAIGQFLRRRKPGMEMQKRGLGFIRGRSG</sequence>
<feature type="transmembrane region" description="Helical" evidence="1">
    <location>
        <begin position="149"/>
        <end position="175"/>
    </location>
</feature>
<feature type="transmembrane region" description="Helical" evidence="1">
    <location>
        <begin position="195"/>
        <end position="217"/>
    </location>
</feature>
<feature type="transmembrane region" description="Helical" evidence="1">
    <location>
        <begin position="102"/>
        <end position="119"/>
    </location>
</feature>